<dbReference type="SUPFAM" id="SSF54060">
    <property type="entry name" value="His-Me finger endonucleases"/>
    <property type="match status" value="1"/>
</dbReference>
<dbReference type="CDD" id="cd00085">
    <property type="entry name" value="HNHc"/>
    <property type="match status" value="1"/>
</dbReference>
<dbReference type="InterPro" id="IPR003615">
    <property type="entry name" value="HNH_nuc"/>
</dbReference>
<dbReference type="Gene3D" id="1.10.10.60">
    <property type="entry name" value="Homeodomain-like"/>
    <property type="match status" value="1"/>
</dbReference>
<dbReference type="RefSeq" id="WP_169119573.1">
    <property type="nucleotide sequence ID" value="NZ_WTVG02000039.1"/>
</dbReference>
<gene>
    <name evidence="2" type="ORF">GO606_16285</name>
</gene>
<dbReference type="Proteomes" id="UP000615989">
    <property type="component" value="Unassembled WGS sequence"/>
</dbReference>
<dbReference type="Gene3D" id="3.90.75.20">
    <property type="match status" value="1"/>
</dbReference>
<evidence type="ECO:0000259" key="1">
    <source>
        <dbReference type="Pfam" id="PF13392"/>
    </source>
</evidence>
<name>A0ABX1PNS8_9RHOO</name>
<accession>A0ABX1PNS8</accession>
<evidence type="ECO:0000313" key="3">
    <source>
        <dbReference type="Proteomes" id="UP000615989"/>
    </source>
</evidence>
<keyword evidence="3" id="KW-1185">Reference proteome</keyword>
<protein>
    <recommendedName>
        <fullName evidence="1">HNH nuclease domain-containing protein</fullName>
    </recommendedName>
</protein>
<sequence>MGRPSTGGHVRTFPRHNTAYRLISVEIDGIRRQRFEHRLVAEAALGRRLRRNEVVHHIDGNGLNNSIDNLEVIDQRTHQRIHLMTGPHKWSIDAAVALRNEGLTLRSIADRFGVSQSSIRSGFLRRGISTRDARWKNAILRVEDVAALLRRGLTHRQIAAEFGSSATSVGRFIREHSISAAG</sequence>
<feature type="domain" description="HNH nuclease" evidence="1">
    <location>
        <begin position="37"/>
        <end position="80"/>
    </location>
</feature>
<reference evidence="2" key="1">
    <citation type="submission" date="2019-12" db="EMBL/GenBank/DDBJ databases">
        <title>Comparative genomics gives insights into the taxonomy of the Azoarcus-Aromatoleum group and reveals separate origins of nif in the plant-associated Azoarcus and non-plant-associated Aromatoleum sub-groups.</title>
        <authorList>
            <person name="Lafos M."/>
            <person name="Maluk M."/>
            <person name="Batista M."/>
            <person name="Junghare M."/>
            <person name="Carmona M."/>
            <person name="Faoro H."/>
            <person name="Cruz L.M."/>
            <person name="Battistoni F."/>
            <person name="De Souza E."/>
            <person name="Pedrosa F."/>
            <person name="Chen W.-M."/>
            <person name="Poole P.S."/>
            <person name="Dixon R.A."/>
            <person name="James E.K."/>
        </authorList>
    </citation>
    <scope>NUCLEOTIDE SEQUENCE</scope>
    <source>
        <strain evidence="2">LuFRes1</strain>
    </source>
</reference>
<organism evidence="2 3">
    <name type="scientific">Aromatoleum anaerobium</name>
    <dbReference type="NCBI Taxonomy" id="182180"/>
    <lineage>
        <taxon>Bacteria</taxon>
        <taxon>Pseudomonadati</taxon>
        <taxon>Pseudomonadota</taxon>
        <taxon>Betaproteobacteria</taxon>
        <taxon>Rhodocyclales</taxon>
        <taxon>Rhodocyclaceae</taxon>
        <taxon>Aromatoleum</taxon>
    </lineage>
</organism>
<dbReference type="EMBL" id="WTVG01000061">
    <property type="protein sequence ID" value="NMG26245.1"/>
    <property type="molecule type" value="Genomic_DNA"/>
</dbReference>
<proteinExistence type="predicted"/>
<evidence type="ECO:0000313" key="2">
    <source>
        <dbReference type="EMBL" id="NMG26245.1"/>
    </source>
</evidence>
<dbReference type="InterPro" id="IPR044925">
    <property type="entry name" value="His-Me_finger_sf"/>
</dbReference>
<comment type="caution">
    <text evidence="2">The sequence shown here is derived from an EMBL/GenBank/DDBJ whole genome shotgun (WGS) entry which is preliminary data.</text>
</comment>
<dbReference type="Pfam" id="PF13392">
    <property type="entry name" value="HNH_3"/>
    <property type="match status" value="1"/>
</dbReference>